<dbReference type="Proteomes" id="UP000077173">
    <property type="component" value="Unassembled WGS sequence"/>
</dbReference>
<name>A0A176ZCJ9_9BRAD</name>
<dbReference type="RefSeq" id="WP_145927590.1">
    <property type="nucleotide sequence ID" value="NZ_LSEF01000042.1"/>
</dbReference>
<dbReference type="EMBL" id="LSEF01000042">
    <property type="protein sequence ID" value="OAF17655.1"/>
    <property type="molecule type" value="Genomic_DNA"/>
</dbReference>
<accession>A0A176ZCJ9</accession>
<sequence>MKDLGYYWFSTQFQAPGLATQLYRCEDFARFLSKESLTEIEAVRRDTRPAIVATVLWVAMAVALFFISAWRPIN</sequence>
<evidence type="ECO:0000313" key="3">
    <source>
        <dbReference type="Proteomes" id="UP000077173"/>
    </source>
</evidence>
<keyword evidence="1" id="KW-1133">Transmembrane helix</keyword>
<keyword evidence="1" id="KW-0812">Transmembrane</keyword>
<evidence type="ECO:0000256" key="1">
    <source>
        <dbReference type="SAM" id="Phobius"/>
    </source>
</evidence>
<proteinExistence type="predicted"/>
<keyword evidence="3" id="KW-1185">Reference proteome</keyword>
<protein>
    <submittedName>
        <fullName evidence="2">Uncharacterized protein</fullName>
    </submittedName>
</protein>
<comment type="caution">
    <text evidence="2">The sequence shown here is derived from an EMBL/GenBank/DDBJ whole genome shotgun (WGS) entry which is preliminary data.</text>
</comment>
<reference evidence="2 3" key="1">
    <citation type="submission" date="2016-02" db="EMBL/GenBank/DDBJ databases">
        <title>Draft genome sequence of the strain BR 10247T Bradyrhizobium neotropicale isolated from nodules of Centrolobium paraense.</title>
        <authorList>
            <person name="Simoes-Araujo J.L."/>
            <person name="Barauna A.C."/>
            <person name="Silva K."/>
            <person name="Zilli J.E."/>
        </authorList>
    </citation>
    <scope>NUCLEOTIDE SEQUENCE [LARGE SCALE GENOMIC DNA]</scope>
    <source>
        <strain evidence="2 3">BR 10247</strain>
    </source>
</reference>
<keyword evidence="1" id="KW-0472">Membrane</keyword>
<gene>
    <name evidence="2" type="ORF">AXW67_08275</name>
</gene>
<evidence type="ECO:0000313" key="2">
    <source>
        <dbReference type="EMBL" id="OAF17655.1"/>
    </source>
</evidence>
<dbReference type="AlphaFoldDB" id="A0A176ZCJ9"/>
<organism evidence="2 3">
    <name type="scientific">Bradyrhizobium neotropicale</name>
    <dbReference type="NCBI Taxonomy" id="1497615"/>
    <lineage>
        <taxon>Bacteria</taxon>
        <taxon>Pseudomonadati</taxon>
        <taxon>Pseudomonadota</taxon>
        <taxon>Alphaproteobacteria</taxon>
        <taxon>Hyphomicrobiales</taxon>
        <taxon>Nitrobacteraceae</taxon>
        <taxon>Bradyrhizobium</taxon>
    </lineage>
</organism>
<feature type="transmembrane region" description="Helical" evidence="1">
    <location>
        <begin position="50"/>
        <end position="70"/>
    </location>
</feature>